<dbReference type="GO" id="GO:0045214">
    <property type="term" value="P:sarcomere organization"/>
    <property type="evidence" value="ECO:0007669"/>
    <property type="project" value="TreeGrafter"/>
</dbReference>
<dbReference type="EMBL" id="JBCEZU010000504">
    <property type="protein sequence ID" value="KAK9518689.1"/>
    <property type="molecule type" value="Genomic_DNA"/>
</dbReference>
<dbReference type="InterPro" id="IPR007110">
    <property type="entry name" value="Ig-like_dom"/>
</dbReference>
<protein>
    <recommendedName>
        <fullName evidence="3">Ig-like domain-containing protein</fullName>
    </recommendedName>
</protein>
<dbReference type="FunFam" id="2.60.40.10:FF:000069">
    <property type="entry name" value="Alpha-protein kinase 3"/>
    <property type="match status" value="1"/>
</dbReference>
<evidence type="ECO:0000256" key="1">
    <source>
        <dbReference type="ARBA" id="ARBA00022737"/>
    </source>
</evidence>
<organism evidence="4 5">
    <name type="scientific">Zoarces viviparus</name>
    <name type="common">Viviparous eelpout</name>
    <name type="synonym">Blennius viviparus</name>
    <dbReference type="NCBI Taxonomy" id="48416"/>
    <lineage>
        <taxon>Eukaryota</taxon>
        <taxon>Metazoa</taxon>
        <taxon>Chordata</taxon>
        <taxon>Craniata</taxon>
        <taxon>Vertebrata</taxon>
        <taxon>Euteleostomi</taxon>
        <taxon>Actinopterygii</taxon>
        <taxon>Neopterygii</taxon>
        <taxon>Teleostei</taxon>
        <taxon>Neoteleostei</taxon>
        <taxon>Acanthomorphata</taxon>
        <taxon>Eupercaria</taxon>
        <taxon>Perciformes</taxon>
        <taxon>Cottioidei</taxon>
        <taxon>Zoarcales</taxon>
        <taxon>Zoarcidae</taxon>
        <taxon>Zoarcinae</taxon>
        <taxon>Zoarces</taxon>
    </lineage>
</organism>
<comment type="caution">
    <text evidence="4">The sequence shown here is derived from an EMBL/GenBank/DDBJ whole genome shotgun (WGS) entry which is preliminary data.</text>
</comment>
<keyword evidence="2" id="KW-0393">Immunoglobulin domain</keyword>
<dbReference type="PANTHER" id="PTHR13817">
    <property type="entry name" value="TITIN"/>
    <property type="match status" value="1"/>
</dbReference>
<dbReference type="InterPro" id="IPR013098">
    <property type="entry name" value="Ig_I-set"/>
</dbReference>
<dbReference type="PANTHER" id="PTHR13817:SF22">
    <property type="entry name" value="MYOMESIN-2"/>
    <property type="match status" value="1"/>
</dbReference>
<dbReference type="InterPro" id="IPR050964">
    <property type="entry name" value="Striated_Muscle_Regulatory"/>
</dbReference>
<accession>A0AAW1E820</accession>
<dbReference type="AlphaFoldDB" id="A0AAW1E820"/>
<dbReference type="InterPro" id="IPR036179">
    <property type="entry name" value="Ig-like_dom_sf"/>
</dbReference>
<sequence length="255" mass="29312">MASKVTPWYKKKRVSQVQSDYAYQHTQSVRTKQQTAVRKSSSTSVSQVKAQATQAMAEQSYTVPVFRQRTAEEGTEEYQRVSTNVEKGLIVIQEELHRMRMVTKARVDSLAIQREVNEMMYRRKDSLEEIPRMPDFLVALRPHTVWEKTPVRLFCTVEGTPRPVVKWYKGGVPVDPLSAPGKYKIENKYGVHGLVISRYAPQNPKHSAGLRSFQGYNNSVEEDFNFLHIKRATTGTIKVMFIEHISYTQATLNRV</sequence>
<proteinExistence type="predicted"/>
<evidence type="ECO:0000256" key="2">
    <source>
        <dbReference type="ARBA" id="ARBA00023319"/>
    </source>
</evidence>
<name>A0AAW1E820_ZOAVI</name>
<dbReference type="PROSITE" id="PS50835">
    <property type="entry name" value="IG_LIKE"/>
    <property type="match status" value="1"/>
</dbReference>
<feature type="domain" description="Ig-like" evidence="3">
    <location>
        <begin position="134"/>
        <end position="171"/>
    </location>
</feature>
<dbReference type="Pfam" id="PF07679">
    <property type="entry name" value="I-set"/>
    <property type="match status" value="1"/>
</dbReference>
<gene>
    <name evidence="4" type="ORF">VZT92_022818</name>
</gene>
<dbReference type="GO" id="GO:0031430">
    <property type="term" value="C:M band"/>
    <property type="evidence" value="ECO:0007669"/>
    <property type="project" value="TreeGrafter"/>
</dbReference>
<evidence type="ECO:0000313" key="5">
    <source>
        <dbReference type="Proteomes" id="UP001488805"/>
    </source>
</evidence>
<evidence type="ECO:0000259" key="3">
    <source>
        <dbReference type="PROSITE" id="PS50835"/>
    </source>
</evidence>
<dbReference type="Gene3D" id="2.60.40.10">
    <property type="entry name" value="Immunoglobulins"/>
    <property type="match status" value="1"/>
</dbReference>
<dbReference type="InterPro" id="IPR013783">
    <property type="entry name" value="Ig-like_fold"/>
</dbReference>
<keyword evidence="1" id="KW-0677">Repeat</keyword>
<keyword evidence="5" id="KW-1185">Reference proteome</keyword>
<evidence type="ECO:0000313" key="4">
    <source>
        <dbReference type="EMBL" id="KAK9518689.1"/>
    </source>
</evidence>
<dbReference type="SUPFAM" id="SSF48726">
    <property type="entry name" value="Immunoglobulin"/>
    <property type="match status" value="1"/>
</dbReference>
<reference evidence="4 5" key="1">
    <citation type="journal article" date="2024" name="Genome Biol. Evol.">
        <title>Chromosome-level genome assembly of the viviparous eelpout Zoarces viviparus.</title>
        <authorList>
            <person name="Fuhrmann N."/>
            <person name="Brasseur M.V."/>
            <person name="Bakowski C.E."/>
            <person name="Podsiadlowski L."/>
            <person name="Prost S."/>
            <person name="Krehenwinkel H."/>
            <person name="Mayer C."/>
        </authorList>
    </citation>
    <scope>NUCLEOTIDE SEQUENCE [LARGE SCALE GENOMIC DNA]</scope>
    <source>
        <strain evidence="4">NO-MEL_2022_Ind0_liver</strain>
    </source>
</reference>
<dbReference type="Proteomes" id="UP001488805">
    <property type="component" value="Unassembled WGS sequence"/>
</dbReference>